<evidence type="ECO:0000313" key="2">
    <source>
        <dbReference type="Proteomes" id="UP000253083"/>
    </source>
</evidence>
<evidence type="ECO:0000313" key="1">
    <source>
        <dbReference type="EMBL" id="RBP50653.1"/>
    </source>
</evidence>
<dbReference type="Proteomes" id="UP000253083">
    <property type="component" value="Unassembled WGS sequence"/>
</dbReference>
<organism evidence="1 2">
    <name type="scientific">Arenicella xantha</name>
    <dbReference type="NCBI Taxonomy" id="644221"/>
    <lineage>
        <taxon>Bacteria</taxon>
        <taxon>Pseudomonadati</taxon>
        <taxon>Pseudomonadota</taxon>
        <taxon>Gammaproteobacteria</taxon>
        <taxon>Arenicellales</taxon>
        <taxon>Arenicellaceae</taxon>
        <taxon>Arenicella</taxon>
    </lineage>
</organism>
<reference evidence="1 2" key="1">
    <citation type="submission" date="2018-06" db="EMBL/GenBank/DDBJ databases">
        <title>Genomic Encyclopedia of Type Strains, Phase IV (KMG-IV): sequencing the most valuable type-strain genomes for metagenomic binning, comparative biology and taxonomic classification.</title>
        <authorList>
            <person name="Goeker M."/>
        </authorList>
    </citation>
    <scope>NUCLEOTIDE SEQUENCE [LARGE SCALE GENOMIC DNA]</scope>
    <source>
        <strain evidence="1 2">DSM 24032</strain>
    </source>
</reference>
<proteinExistence type="predicted"/>
<sequence length="74" mass="8914">MPASQQRQLQIDMLRIILDTICDCQIAKCWRGWCLDNVYRPMAYLRILSQSDQQKREVARIETEFRMLSNYFLV</sequence>
<comment type="caution">
    <text evidence="1">The sequence shown here is derived from an EMBL/GenBank/DDBJ whole genome shotgun (WGS) entry which is preliminary data.</text>
</comment>
<dbReference type="InParanoid" id="A0A395JIQ4"/>
<keyword evidence="2" id="KW-1185">Reference proteome</keyword>
<name>A0A395JIQ4_9GAMM</name>
<dbReference type="RefSeq" id="WP_147250940.1">
    <property type="nucleotide sequence ID" value="NZ_QNRT01000002.1"/>
</dbReference>
<dbReference type="AlphaFoldDB" id="A0A395JIQ4"/>
<accession>A0A395JIQ4</accession>
<protein>
    <submittedName>
        <fullName evidence="1">Uncharacterized protein</fullName>
    </submittedName>
</protein>
<dbReference type="OrthoDB" id="8900369at2"/>
<dbReference type="EMBL" id="QNRT01000002">
    <property type="protein sequence ID" value="RBP50653.1"/>
    <property type="molecule type" value="Genomic_DNA"/>
</dbReference>
<gene>
    <name evidence="1" type="ORF">DFR28_10264</name>
</gene>